<organism evidence="8 9">
    <name type="scientific">Fusibacter paucivorans</name>
    <dbReference type="NCBI Taxonomy" id="76009"/>
    <lineage>
        <taxon>Bacteria</taxon>
        <taxon>Bacillati</taxon>
        <taxon>Bacillota</taxon>
        <taxon>Clostridia</taxon>
        <taxon>Eubacteriales</taxon>
        <taxon>Eubacteriales Family XII. Incertae Sedis</taxon>
        <taxon>Fusibacter</taxon>
    </lineage>
</organism>
<keyword evidence="5 6" id="KW-0472">Membrane</keyword>
<accession>A0ABS5PLQ5</accession>
<dbReference type="InterPro" id="IPR025383">
    <property type="entry name" value="MrpA_C/MbhD"/>
</dbReference>
<dbReference type="RefSeq" id="WP_213235884.1">
    <property type="nucleotide sequence ID" value="NZ_JAHBCL010000007.1"/>
</dbReference>
<feature type="domain" description="MrpA C-terminal/MbhD" evidence="7">
    <location>
        <begin position="8"/>
        <end position="71"/>
    </location>
</feature>
<reference evidence="8 9" key="1">
    <citation type="submission" date="2021-05" db="EMBL/GenBank/DDBJ databases">
        <title>Fusibacter ferrireducens sp. nov., an anaerobic, sulfur- and Fe-reducing bacterium isolated from the mangrove sediment.</title>
        <authorList>
            <person name="Qiu D."/>
        </authorList>
    </citation>
    <scope>NUCLEOTIDE SEQUENCE [LARGE SCALE GENOMIC DNA]</scope>
    <source>
        <strain evidence="8 9">DSM 12116</strain>
    </source>
</reference>
<feature type="transmembrane region" description="Helical" evidence="6">
    <location>
        <begin position="50"/>
        <end position="68"/>
    </location>
</feature>
<comment type="caution">
    <text evidence="8">The sequence shown here is derived from an EMBL/GenBank/DDBJ whole genome shotgun (WGS) entry which is preliminary data.</text>
</comment>
<keyword evidence="4 6" id="KW-1133">Transmembrane helix</keyword>
<evidence type="ECO:0000256" key="3">
    <source>
        <dbReference type="ARBA" id="ARBA00022692"/>
    </source>
</evidence>
<evidence type="ECO:0000256" key="4">
    <source>
        <dbReference type="ARBA" id="ARBA00022989"/>
    </source>
</evidence>
<gene>
    <name evidence="8" type="ORF">KHM83_05390</name>
</gene>
<dbReference type="EMBL" id="JAHBCL010000007">
    <property type="protein sequence ID" value="MBS7526100.1"/>
    <property type="molecule type" value="Genomic_DNA"/>
</dbReference>
<evidence type="ECO:0000259" key="7">
    <source>
        <dbReference type="Pfam" id="PF13244"/>
    </source>
</evidence>
<evidence type="ECO:0000313" key="9">
    <source>
        <dbReference type="Proteomes" id="UP000746471"/>
    </source>
</evidence>
<sequence>MLNLTLLALVVFSLFAVQTQKLRHAVIYLGAFSMSIAFVYLLYDAPDVALAEAIIGSSLSTILYLVALQKYKIFTIYICVNDKEIEDAHFFSGEKTLERQLSKFCAREELEPQIIYTVEDVHKLFEHPYAIIVTFDKQYITLYAHPENYKMQAMEQFLLNEKPADTPYRFIQMED</sequence>
<proteinExistence type="predicted"/>
<comment type="subcellular location">
    <subcellularLocation>
        <location evidence="1">Cell membrane</location>
        <topology evidence="1">Multi-pass membrane protein</topology>
    </subcellularLocation>
</comment>
<dbReference type="Proteomes" id="UP000746471">
    <property type="component" value="Unassembled WGS sequence"/>
</dbReference>
<keyword evidence="9" id="KW-1185">Reference proteome</keyword>
<name>A0ABS5PLQ5_9FIRM</name>
<dbReference type="Pfam" id="PF13244">
    <property type="entry name" value="MbhD"/>
    <property type="match status" value="1"/>
</dbReference>
<evidence type="ECO:0000256" key="1">
    <source>
        <dbReference type="ARBA" id="ARBA00004651"/>
    </source>
</evidence>
<evidence type="ECO:0000256" key="5">
    <source>
        <dbReference type="ARBA" id="ARBA00023136"/>
    </source>
</evidence>
<feature type="transmembrane region" description="Helical" evidence="6">
    <location>
        <begin position="26"/>
        <end position="43"/>
    </location>
</feature>
<protein>
    <submittedName>
        <fullName evidence="8">DUF4040 domain-containing protein</fullName>
    </submittedName>
</protein>
<evidence type="ECO:0000256" key="2">
    <source>
        <dbReference type="ARBA" id="ARBA00022475"/>
    </source>
</evidence>
<evidence type="ECO:0000256" key="6">
    <source>
        <dbReference type="SAM" id="Phobius"/>
    </source>
</evidence>
<evidence type="ECO:0000313" key="8">
    <source>
        <dbReference type="EMBL" id="MBS7526100.1"/>
    </source>
</evidence>
<keyword evidence="2" id="KW-1003">Cell membrane</keyword>
<keyword evidence="3 6" id="KW-0812">Transmembrane</keyword>